<proteinExistence type="inferred from homology"/>
<dbReference type="InterPro" id="IPR036396">
    <property type="entry name" value="Cyt_P450_sf"/>
</dbReference>
<dbReference type="Pfam" id="PF00067">
    <property type="entry name" value="p450"/>
    <property type="match status" value="1"/>
</dbReference>
<keyword evidence="5" id="KW-1185">Reference proteome</keyword>
<dbReference type="Proteomes" id="UP001151760">
    <property type="component" value="Unassembled WGS sequence"/>
</dbReference>
<sequence length="85" mass="9874">MEIDEWRTIRKALNACLTHQHKLDSLCNLREKVVHGMLEFIRECVRKHEPVDIGKLAFAVALNQMSNTCLSQNMTSYESDDIDIR</sequence>
<evidence type="ECO:0000256" key="2">
    <source>
        <dbReference type="ARBA" id="ARBA00022723"/>
    </source>
</evidence>
<organism evidence="4 5">
    <name type="scientific">Tanacetum coccineum</name>
    <dbReference type="NCBI Taxonomy" id="301880"/>
    <lineage>
        <taxon>Eukaryota</taxon>
        <taxon>Viridiplantae</taxon>
        <taxon>Streptophyta</taxon>
        <taxon>Embryophyta</taxon>
        <taxon>Tracheophyta</taxon>
        <taxon>Spermatophyta</taxon>
        <taxon>Magnoliopsida</taxon>
        <taxon>eudicotyledons</taxon>
        <taxon>Gunneridae</taxon>
        <taxon>Pentapetalae</taxon>
        <taxon>asterids</taxon>
        <taxon>campanulids</taxon>
        <taxon>Asterales</taxon>
        <taxon>Asteraceae</taxon>
        <taxon>Asteroideae</taxon>
        <taxon>Anthemideae</taxon>
        <taxon>Anthemidinae</taxon>
        <taxon>Tanacetum</taxon>
    </lineage>
</organism>
<accession>A0ABQ4ZMK8</accession>
<dbReference type="Gene3D" id="1.10.630.10">
    <property type="entry name" value="Cytochrome P450"/>
    <property type="match status" value="1"/>
</dbReference>
<dbReference type="InterPro" id="IPR001128">
    <property type="entry name" value="Cyt_P450"/>
</dbReference>
<dbReference type="EMBL" id="BQNB010011395">
    <property type="protein sequence ID" value="GJS90023.1"/>
    <property type="molecule type" value="Genomic_DNA"/>
</dbReference>
<dbReference type="SUPFAM" id="SSF48264">
    <property type="entry name" value="Cytochrome P450"/>
    <property type="match status" value="1"/>
</dbReference>
<name>A0ABQ4ZMK8_9ASTR</name>
<reference evidence="4" key="1">
    <citation type="journal article" date="2022" name="Int. J. Mol. Sci.">
        <title>Draft Genome of Tanacetum Coccineum: Genomic Comparison of Closely Related Tanacetum-Family Plants.</title>
        <authorList>
            <person name="Yamashiro T."/>
            <person name="Shiraishi A."/>
            <person name="Nakayama K."/>
            <person name="Satake H."/>
        </authorList>
    </citation>
    <scope>NUCLEOTIDE SEQUENCE</scope>
</reference>
<dbReference type="PANTHER" id="PTHR47950:SF42">
    <property type="entry name" value="GERANIOL 8-HYDROXYLASE"/>
    <property type="match status" value="1"/>
</dbReference>
<reference evidence="4" key="2">
    <citation type="submission" date="2022-01" db="EMBL/GenBank/DDBJ databases">
        <authorList>
            <person name="Yamashiro T."/>
            <person name="Shiraishi A."/>
            <person name="Satake H."/>
            <person name="Nakayama K."/>
        </authorList>
    </citation>
    <scope>NUCLEOTIDE SEQUENCE</scope>
</reference>
<comment type="caution">
    <text evidence="4">The sequence shown here is derived from an EMBL/GenBank/DDBJ whole genome shotgun (WGS) entry which is preliminary data.</text>
</comment>
<evidence type="ECO:0000313" key="5">
    <source>
        <dbReference type="Proteomes" id="UP001151760"/>
    </source>
</evidence>
<protein>
    <submittedName>
        <fullName evidence="4">Geraniol 8-hydroxylase-like protein</fullName>
    </submittedName>
</protein>
<comment type="similarity">
    <text evidence="1">Belongs to the cytochrome P450 family.</text>
</comment>
<dbReference type="PANTHER" id="PTHR47950">
    <property type="entry name" value="CYTOCHROME P450, FAMILY 76, SUBFAMILY C, POLYPEPTIDE 5-RELATED"/>
    <property type="match status" value="1"/>
</dbReference>
<evidence type="ECO:0000313" key="4">
    <source>
        <dbReference type="EMBL" id="GJS90023.1"/>
    </source>
</evidence>
<keyword evidence="3" id="KW-0408">Iron</keyword>
<evidence type="ECO:0000256" key="1">
    <source>
        <dbReference type="ARBA" id="ARBA00010617"/>
    </source>
</evidence>
<gene>
    <name evidence="4" type="ORF">Tco_0772659</name>
</gene>
<keyword evidence="2" id="KW-0479">Metal-binding</keyword>
<evidence type="ECO:0000256" key="3">
    <source>
        <dbReference type="ARBA" id="ARBA00023004"/>
    </source>
</evidence>